<name>A0A0C3EHQ4_9AGAM</name>
<organism evidence="1 2">
    <name type="scientific">Scleroderma citrinum Foug A</name>
    <dbReference type="NCBI Taxonomy" id="1036808"/>
    <lineage>
        <taxon>Eukaryota</taxon>
        <taxon>Fungi</taxon>
        <taxon>Dikarya</taxon>
        <taxon>Basidiomycota</taxon>
        <taxon>Agaricomycotina</taxon>
        <taxon>Agaricomycetes</taxon>
        <taxon>Agaricomycetidae</taxon>
        <taxon>Boletales</taxon>
        <taxon>Sclerodermatineae</taxon>
        <taxon>Sclerodermataceae</taxon>
        <taxon>Scleroderma</taxon>
    </lineage>
</organism>
<proteinExistence type="predicted"/>
<dbReference type="InParanoid" id="A0A0C3EHQ4"/>
<dbReference type="HOGENOM" id="CLU_2400992_0_0_1"/>
<dbReference type="Proteomes" id="UP000053989">
    <property type="component" value="Unassembled WGS sequence"/>
</dbReference>
<dbReference type="EMBL" id="KN822011">
    <property type="protein sequence ID" value="KIM67804.1"/>
    <property type="molecule type" value="Genomic_DNA"/>
</dbReference>
<reference evidence="1 2" key="1">
    <citation type="submission" date="2014-04" db="EMBL/GenBank/DDBJ databases">
        <authorList>
            <consortium name="DOE Joint Genome Institute"/>
            <person name="Kuo A."/>
            <person name="Kohler A."/>
            <person name="Nagy L.G."/>
            <person name="Floudas D."/>
            <person name="Copeland A."/>
            <person name="Barry K.W."/>
            <person name="Cichocki N."/>
            <person name="Veneault-Fourrey C."/>
            <person name="LaButti K."/>
            <person name="Lindquist E.A."/>
            <person name="Lipzen A."/>
            <person name="Lundell T."/>
            <person name="Morin E."/>
            <person name="Murat C."/>
            <person name="Sun H."/>
            <person name="Tunlid A."/>
            <person name="Henrissat B."/>
            <person name="Grigoriev I.V."/>
            <person name="Hibbett D.S."/>
            <person name="Martin F."/>
            <person name="Nordberg H.P."/>
            <person name="Cantor M.N."/>
            <person name="Hua S.X."/>
        </authorList>
    </citation>
    <scope>NUCLEOTIDE SEQUENCE [LARGE SCALE GENOMIC DNA]</scope>
    <source>
        <strain evidence="1 2">Foug A</strain>
    </source>
</reference>
<accession>A0A0C3EHQ4</accession>
<protein>
    <submittedName>
        <fullName evidence="1">Uncharacterized protein</fullName>
    </submittedName>
</protein>
<dbReference type="AlphaFoldDB" id="A0A0C3EHQ4"/>
<gene>
    <name evidence="1" type="ORF">SCLCIDRAFT_1209946</name>
</gene>
<keyword evidence="2" id="KW-1185">Reference proteome</keyword>
<reference evidence="2" key="2">
    <citation type="submission" date="2015-01" db="EMBL/GenBank/DDBJ databases">
        <title>Evolutionary Origins and Diversification of the Mycorrhizal Mutualists.</title>
        <authorList>
            <consortium name="DOE Joint Genome Institute"/>
            <consortium name="Mycorrhizal Genomics Consortium"/>
            <person name="Kohler A."/>
            <person name="Kuo A."/>
            <person name="Nagy L.G."/>
            <person name="Floudas D."/>
            <person name="Copeland A."/>
            <person name="Barry K.W."/>
            <person name="Cichocki N."/>
            <person name="Veneault-Fourrey C."/>
            <person name="LaButti K."/>
            <person name="Lindquist E.A."/>
            <person name="Lipzen A."/>
            <person name="Lundell T."/>
            <person name="Morin E."/>
            <person name="Murat C."/>
            <person name="Riley R."/>
            <person name="Ohm R."/>
            <person name="Sun H."/>
            <person name="Tunlid A."/>
            <person name="Henrissat B."/>
            <person name="Grigoriev I.V."/>
            <person name="Hibbett D.S."/>
            <person name="Martin F."/>
        </authorList>
    </citation>
    <scope>NUCLEOTIDE SEQUENCE [LARGE SCALE GENOMIC DNA]</scope>
    <source>
        <strain evidence="2">Foug A</strain>
    </source>
</reference>
<evidence type="ECO:0000313" key="1">
    <source>
        <dbReference type="EMBL" id="KIM67804.1"/>
    </source>
</evidence>
<evidence type="ECO:0000313" key="2">
    <source>
        <dbReference type="Proteomes" id="UP000053989"/>
    </source>
</evidence>
<sequence length="93" mass="10217">MTALDTYACRVHVRPRIVACAVYFAMPPPLSSATLCLRKFHSVHSNIPKSSGSVCERAKMGCLVITTNVTCGEPWLDSPQNMQFAFGASMYDM</sequence>